<name>A0A2H0TJK4_9BACT</name>
<organism evidence="2 3">
    <name type="scientific">Candidatus Nealsonbacteria bacterium CG10_big_fil_rev_8_21_14_0_10_37_25</name>
    <dbReference type="NCBI Taxonomy" id="1974711"/>
    <lineage>
        <taxon>Bacteria</taxon>
        <taxon>Candidatus Nealsoniibacteriota</taxon>
    </lineage>
</organism>
<dbReference type="NCBIfam" id="TIGR02196">
    <property type="entry name" value="GlrX_YruB"/>
    <property type="match status" value="1"/>
</dbReference>
<feature type="domain" description="Glutaredoxin" evidence="1">
    <location>
        <begin position="3"/>
        <end position="62"/>
    </location>
</feature>
<gene>
    <name evidence="2" type="ORF">COU43_00920</name>
</gene>
<sequence length="78" mass="8843">MMVRVYTSSSCPYCVTLKEFLKKNNIGFEEIDVSQNKKAQEEMIEKSGQMGVPVIEINGEIVVGFDKEKISKLLNIKD</sequence>
<dbReference type="GO" id="GO:0009055">
    <property type="term" value="F:electron transfer activity"/>
    <property type="evidence" value="ECO:0007669"/>
    <property type="project" value="TreeGrafter"/>
</dbReference>
<dbReference type="Pfam" id="PF00462">
    <property type="entry name" value="Glutaredoxin"/>
    <property type="match status" value="1"/>
</dbReference>
<dbReference type="PROSITE" id="PS51354">
    <property type="entry name" value="GLUTAREDOXIN_2"/>
    <property type="match status" value="1"/>
</dbReference>
<dbReference type="InterPro" id="IPR051548">
    <property type="entry name" value="Grx-like_ET"/>
</dbReference>
<dbReference type="PANTHER" id="PTHR34386:SF1">
    <property type="entry name" value="GLUTAREDOXIN-LIKE PROTEIN NRDH"/>
    <property type="match status" value="1"/>
</dbReference>
<evidence type="ECO:0000259" key="1">
    <source>
        <dbReference type="Pfam" id="PF00462"/>
    </source>
</evidence>
<dbReference type="Proteomes" id="UP000228909">
    <property type="component" value="Unassembled WGS sequence"/>
</dbReference>
<evidence type="ECO:0000313" key="3">
    <source>
        <dbReference type="Proteomes" id="UP000228909"/>
    </source>
</evidence>
<dbReference type="Gene3D" id="3.40.30.10">
    <property type="entry name" value="Glutaredoxin"/>
    <property type="match status" value="1"/>
</dbReference>
<dbReference type="EMBL" id="PFCK01000025">
    <property type="protein sequence ID" value="PIR71732.1"/>
    <property type="molecule type" value="Genomic_DNA"/>
</dbReference>
<proteinExistence type="predicted"/>
<dbReference type="PANTHER" id="PTHR34386">
    <property type="entry name" value="GLUTAREDOXIN"/>
    <property type="match status" value="1"/>
</dbReference>
<dbReference type="InterPro" id="IPR036249">
    <property type="entry name" value="Thioredoxin-like_sf"/>
</dbReference>
<accession>A0A2H0TJK4</accession>
<reference evidence="3" key="1">
    <citation type="submission" date="2017-09" db="EMBL/GenBank/DDBJ databases">
        <title>Depth-based differentiation of microbial function through sediment-hosted aquifers and enrichment of novel symbionts in the deep terrestrial subsurface.</title>
        <authorList>
            <person name="Probst A.J."/>
            <person name="Ladd B."/>
            <person name="Jarett J.K."/>
            <person name="Geller-Mcgrath D.E."/>
            <person name="Sieber C.M.K."/>
            <person name="Emerson J.B."/>
            <person name="Anantharaman K."/>
            <person name="Thomas B.C."/>
            <person name="Malmstrom R."/>
            <person name="Stieglmeier M."/>
            <person name="Klingl A."/>
            <person name="Woyke T."/>
            <person name="Ryan C.M."/>
            <person name="Banfield J.F."/>
        </authorList>
    </citation>
    <scope>NUCLEOTIDE SEQUENCE [LARGE SCALE GENOMIC DNA]</scope>
</reference>
<comment type="caution">
    <text evidence="2">The sequence shown here is derived from an EMBL/GenBank/DDBJ whole genome shotgun (WGS) entry which is preliminary data.</text>
</comment>
<dbReference type="AlphaFoldDB" id="A0A2H0TJK4"/>
<dbReference type="InterPro" id="IPR011911">
    <property type="entry name" value="GlrX_YruB"/>
</dbReference>
<dbReference type="SUPFAM" id="SSF52833">
    <property type="entry name" value="Thioredoxin-like"/>
    <property type="match status" value="1"/>
</dbReference>
<protein>
    <submittedName>
        <fullName evidence="2">NrdH-redoxin</fullName>
    </submittedName>
</protein>
<dbReference type="NCBIfam" id="NF041212">
    <property type="entry name" value="Uxx_star"/>
    <property type="match status" value="1"/>
</dbReference>
<dbReference type="GO" id="GO:0045454">
    <property type="term" value="P:cell redox homeostasis"/>
    <property type="evidence" value="ECO:0007669"/>
    <property type="project" value="TreeGrafter"/>
</dbReference>
<dbReference type="CDD" id="cd02976">
    <property type="entry name" value="NrdH"/>
    <property type="match status" value="1"/>
</dbReference>
<dbReference type="InterPro" id="IPR002109">
    <property type="entry name" value="Glutaredoxin"/>
</dbReference>
<evidence type="ECO:0000313" key="2">
    <source>
        <dbReference type="EMBL" id="PIR71732.1"/>
    </source>
</evidence>